<name>A0AAV7FT32_DENCH</name>
<evidence type="ECO:0000313" key="2">
    <source>
        <dbReference type="EMBL" id="KAH0452805.1"/>
    </source>
</evidence>
<protein>
    <submittedName>
        <fullName evidence="2">Uncharacterized protein</fullName>
    </submittedName>
</protein>
<dbReference type="EMBL" id="JAGFBR010000016">
    <property type="protein sequence ID" value="KAH0452805.1"/>
    <property type="molecule type" value="Genomic_DNA"/>
</dbReference>
<keyword evidence="1" id="KW-0812">Transmembrane</keyword>
<gene>
    <name evidence="2" type="ORF">IEQ34_017129</name>
</gene>
<evidence type="ECO:0000313" key="3">
    <source>
        <dbReference type="Proteomes" id="UP000775213"/>
    </source>
</evidence>
<accession>A0AAV7FT32</accession>
<evidence type="ECO:0000256" key="1">
    <source>
        <dbReference type="SAM" id="Phobius"/>
    </source>
</evidence>
<feature type="transmembrane region" description="Helical" evidence="1">
    <location>
        <begin position="45"/>
        <end position="63"/>
    </location>
</feature>
<sequence>MDPTQRVGNYPLGPNWCSVNINIPVNWEEHLIRWYSTLAIIRQAIRTYVAWPQALVILFVLFLNREGLIHSHKSEWRCQNEHVFSFSLVEEQEVKGIWRKLKSQTSTQLIATTFSQLTLETEGTKLWTPVVWFNCGCSPHANAYSHHVYNELKMLERFWQLIKEKEIGIFELQWYDCCMVKALASLHKQWLELGLMIKRDEKVVYVVVGVFFSTFFYFSFLLVGGDPRSDVILWMTMKA</sequence>
<keyword evidence="1" id="KW-1133">Transmembrane helix</keyword>
<comment type="caution">
    <text evidence="2">The sequence shown here is derived from an EMBL/GenBank/DDBJ whole genome shotgun (WGS) entry which is preliminary data.</text>
</comment>
<keyword evidence="3" id="KW-1185">Reference proteome</keyword>
<dbReference type="AlphaFoldDB" id="A0AAV7FT32"/>
<feature type="transmembrane region" description="Helical" evidence="1">
    <location>
        <begin position="203"/>
        <end position="225"/>
    </location>
</feature>
<reference evidence="2 3" key="1">
    <citation type="journal article" date="2021" name="Hortic Res">
        <title>Chromosome-scale assembly of the Dendrobium chrysotoxum genome enhances the understanding of orchid evolution.</title>
        <authorList>
            <person name="Zhang Y."/>
            <person name="Zhang G.Q."/>
            <person name="Zhang D."/>
            <person name="Liu X.D."/>
            <person name="Xu X.Y."/>
            <person name="Sun W.H."/>
            <person name="Yu X."/>
            <person name="Zhu X."/>
            <person name="Wang Z.W."/>
            <person name="Zhao X."/>
            <person name="Zhong W.Y."/>
            <person name="Chen H."/>
            <person name="Yin W.L."/>
            <person name="Huang T."/>
            <person name="Niu S.C."/>
            <person name="Liu Z.J."/>
        </authorList>
    </citation>
    <scope>NUCLEOTIDE SEQUENCE [LARGE SCALE GENOMIC DNA]</scope>
    <source>
        <strain evidence="2">Lindl</strain>
    </source>
</reference>
<organism evidence="2 3">
    <name type="scientific">Dendrobium chrysotoxum</name>
    <name type="common">Orchid</name>
    <dbReference type="NCBI Taxonomy" id="161865"/>
    <lineage>
        <taxon>Eukaryota</taxon>
        <taxon>Viridiplantae</taxon>
        <taxon>Streptophyta</taxon>
        <taxon>Embryophyta</taxon>
        <taxon>Tracheophyta</taxon>
        <taxon>Spermatophyta</taxon>
        <taxon>Magnoliopsida</taxon>
        <taxon>Liliopsida</taxon>
        <taxon>Asparagales</taxon>
        <taxon>Orchidaceae</taxon>
        <taxon>Epidendroideae</taxon>
        <taxon>Malaxideae</taxon>
        <taxon>Dendrobiinae</taxon>
        <taxon>Dendrobium</taxon>
    </lineage>
</organism>
<dbReference type="Proteomes" id="UP000775213">
    <property type="component" value="Unassembled WGS sequence"/>
</dbReference>
<keyword evidence="1" id="KW-0472">Membrane</keyword>
<proteinExistence type="predicted"/>